<dbReference type="PANTHER" id="PTHR11956:SF5">
    <property type="entry name" value="ARGININE--TRNA LIGASE, CYTOPLASMIC"/>
    <property type="match status" value="1"/>
</dbReference>
<evidence type="ECO:0000313" key="12">
    <source>
        <dbReference type="Proteomes" id="UP001148838"/>
    </source>
</evidence>
<dbReference type="Proteomes" id="UP001148838">
    <property type="component" value="Unassembled WGS sequence"/>
</dbReference>
<keyword evidence="3 9" id="KW-0436">Ligase</keyword>
<dbReference type="SUPFAM" id="SSF52374">
    <property type="entry name" value="Nucleotidylyl transferase"/>
    <property type="match status" value="1"/>
</dbReference>
<comment type="catalytic activity">
    <reaction evidence="8">
        <text>tRNA(Arg) + L-arginine + ATP = L-arginyl-tRNA(Arg) + AMP + diphosphate</text>
        <dbReference type="Rhea" id="RHEA:20301"/>
        <dbReference type="Rhea" id="RHEA-COMP:9658"/>
        <dbReference type="Rhea" id="RHEA-COMP:9673"/>
        <dbReference type="ChEBI" id="CHEBI:30616"/>
        <dbReference type="ChEBI" id="CHEBI:32682"/>
        <dbReference type="ChEBI" id="CHEBI:33019"/>
        <dbReference type="ChEBI" id="CHEBI:78442"/>
        <dbReference type="ChEBI" id="CHEBI:78513"/>
        <dbReference type="ChEBI" id="CHEBI:456215"/>
        <dbReference type="EC" id="6.1.1.19"/>
    </reaction>
</comment>
<keyword evidence="6 9" id="KW-0648">Protein biosynthesis</keyword>
<comment type="similarity">
    <text evidence="1 9">Belongs to the class-I aminoacyl-tRNA synthetase family.</text>
</comment>
<dbReference type="Gene3D" id="1.10.730.10">
    <property type="entry name" value="Isoleucyl-tRNA Synthetase, Domain 1"/>
    <property type="match status" value="1"/>
</dbReference>
<organism evidence="11 12">
    <name type="scientific">Periplaneta americana</name>
    <name type="common">American cockroach</name>
    <name type="synonym">Blatta americana</name>
    <dbReference type="NCBI Taxonomy" id="6978"/>
    <lineage>
        <taxon>Eukaryota</taxon>
        <taxon>Metazoa</taxon>
        <taxon>Ecdysozoa</taxon>
        <taxon>Arthropoda</taxon>
        <taxon>Hexapoda</taxon>
        <taxon>Insecta</taxon>
        <taxon>Pterygota</taxon>
        <taxon>Neoptera</taxon>
        <taxon>Polyneoptera</taxon>
        <taxon>Dictyoptera</taxon>
        <taxon>Blattodea</taxon>
        <taxon>Blattoidea</taxon>
        <taxon>Blattidae</taxon>
        <taxon>Blattinae</taxon>
        <taxon>Periplaneta</taxon>
    </lineage>
</organism>
<name>A0ABQ8TZJ2_PERAM</name>
<dbReference type="EC" id="6.1.1.19" evidence="2"/>
<dbReference type="Pfam" id="PF00750">
    <property type="entry name" value="tRNA-synt_1d"/>
    <property type="match status" value="1"/>
</dbReference>
<dbReference type="Pfam" id="PF05746">
    <property type="entry name" value="DALR_1"/>
    <property type="match status" value="1"/>
</dbReference>
<keyword evidence="12" id="KW-1185">Reference proteome</keyword>
<evidence type="ECO:0000256" key="5">
    <source>
        <dbReference type="ARBA" id="ARBA00022840"/>
    </source>
</evidence>
<feature type="domain" description="DALR anticodon binding" evidence="10">
    <location>
        <begin position="70"/>
        <end position="181"/>
    </location>
</feature>
<dbReference type="InterPro" id="IPR001278">
    <property type="entry name" value="Arg-tRNA-ligase"/>
</dbReference>
<dbReference type="Gene3D" id="3.40.50.620">
    <property type="entry name" value="HUPs"/>
    <property type="match status" value="1"/>
</dbReference>
<gene>
    <name evidence="11" type="primary">RARS1</name>
    <name evidence="11" type="ORF">ANN_03692</name>
</gene>
<evidence type="ECO:0000313" key="11">
    <source>
        <dbReference type="EMBL" id="KAJ4452174.1"/>
    </source>
</evidence>
<keyword evidence="5 9" id="KW-0067">ATP-binding</keyword>
<dbReference type="InterPro" id="IPR008909">
    <property type="entry name" value="DALR_anticod-bd"/>
</dbReference>
<evidence type="ECO:0000256" key="9">
    <source>
        <dbReference type="RuleBase" id="RU363038"/>
    </source>
</evidence>
<evidence type="ECO:0000256" key="3">
    <source>
        <dbReference type="ARBA" id="ARBA00022598"/>
    </source>
</evidence>
<evidence type="ECO:0000256" key="8">
    <source>
        <dbReference type="ARBA" id="ARBA00049339"/>
    </source>
</evidence>
<dbReference type="PANTHER" id="PTHR11956">
    <property type="entry name" value="ARGINYL-TRNA SYNTHETASE"/>
    <property type="match status" value="1"/>
</dbReference>
<protein>
    <recommendedName>
        <fullName evidence="2">arginine--tRNA ligase</fullName>
        <ecNumber evidence="2">6.1.1.19</ecNumber>
    </recommendedName>
</protein>
<accession>A0ABQ8TZJ2</accession>
<dbReference type="SUPFAM" id="SSF47323">
    <property type="entry name" value="Anticodon-binding domain of a subclass of class I aminoacyl-tRNA synthetases"/>
    <property type="match status" value="1"/>
</dbReference>
<sequence>MAGLCLRRALEKLNEKEREKVLTPEELKAAQESVAYGCIKYADLSHNRVHEYVFSFDKMLEDKGNTAVYLLYAFTRIRSIARTAAVTPEQLREAAAKMPISLDHEKEWKLGKVLLRFPEVLMKIKKDLCLHHLCDYVYEIATTFSEFYDNCYCVEKDSTEYAIRKVQDNREGLELNVLHQLLVYADDVNMLGENPQMIRENT</sequence>
<keyword evidence="4 9" id="KW-0547">Nucleotide-binding</keyword>
<dbReference type="InterPro" id="IPR009080">
    <property type="entry name" value="tRNAsynth_Ia_anticodon-bd"/>
</dbReference>
<evidence type="ECO:0000256" key="4">
    <source>
        <dbReference type="ARBA" id="ARBA00022741"/>
    </source>
</evidence>
<keyword evidence="7 9" id="KW-0030">Aminoacyl-tRNA synthetase</keyword>
<dbReference type="SMART" id="SM00836">
    <property type="entry name" value="DALR_1"/>
    <property type="match status" value="1"/>
</dbReference>
<evidence type="ECO:0000259" key="10">
    <source>
        <dbReference type="SMART" id="SM00836"/>
    </source>
</evidence>
<dbReference type="GO" id="GO:0016874">
    <property type="term" value="F:ligase activity"/>
    <property type="evidence" value="ECO:0007669"/>
    <property type="project" value="UniProtKB-KW"/>
</dbReference>
<reference evidence="11 12" key="1">
    <citation type="journal article" date="2022" name="Allergy">
        <title>Genome assembly and annotation of Periplaneta americana reveal a comprehensive cockroach allergen profile.</title>
        <authorList>
            <person name="Wang L."/>
            <person name="Xiong Q."/>
            <person name="Saelim N."/>
            <person name="Wang L."/>
            <person name="Nong W."/>
            <person name="Wan A.T."/>
            <person name="Shi M."/>
            <person name="Liu X."/>
            <person name="Cao Q."/>
            <person name="Hui J.H.L."/>
            <person name="Sookrung N."/>
            <person name="Leung T.F."/>
            <person name="Tungtrongchitr A."/>
            <person name="Tsui S.K.W."/>
        </authorList>
    </citation>
    <scope>NUCLEOTIDE SEQUENCE [LARGE SCALE GENOMIC DNA]</scope>
    <source>
        <strain evidence="11">PWHHKU_190912</strain>
    </source>
</reference>
<dbReference type="EMBL" id="JAJSOF020000001">
    <property type="protein sequence ID" value="KAJ4452174.1"/>
    <property type="molecule type" value="Genomic_DNA"/>
</dbReference>
<evidence type="ECO:0000256" key="1">
    <source>
        <dbReference type="ARBA" id="ARBA00005594"/>
    </source>
</evidence>
<comment type="caution">
    <text evidence="11">The sequence shown here is derived from an EMBL/GenBank/DDBJ whole genome shotgun (WGS) entry which is preliminary data.</text>
</comment>
<proteinExistence type="inferred from homology"/>
<evidence type="ECO:0000256" key="7">
    <source>
        <dbReference type="ARBA" id="ARBA00023146"/>
    </source>
</evidence>
<dbReference type="InterPro" id="IPR014729">
    <property type="entry name" value="Rossmann-like_a/b/a_fold"/>
</dbReference>
<evidence type="ECO:0000256" key="6">
    <source>
        <dbReference type="ARBA" id="ARBA00022917"/>
    </source>
</evidence>
<dbReference type="InterPro" id="IPR035684">
    <property type="entry name" value="ArgRS_core"/>
</dbReference>
<evidence type="ECO:0000256" key="2">
    <source>
        <dbReference type="ARBA" id="ARBA00012837"/>
    </source>
</evidence>